<dbReference type="Pfam" id="PF11185">
    <property type="entry name" value="DUF2971"/>
    <property type="match status" value="1"/>
</dbReference>
<gene>
    <name evidence="1" type="ORF">GCM10022389_26480</name>
</gene>
<evidence type="ECO:0008006" key="3">
    <source>
        <dbReference type="Google" id="ProtNLM"/>
    </source>
</evidence>
<evidence type="ECO:0000313" key="2">
    <source>
        <dbReference type="Proteomes" id="UP001500367"/>
    </source>
</evidence>
<accession>A0ABP7W1N5</accession>
<sequence length="298" mass="35167">MKLERTIRINKVLRELNISLEKGISILNLGGFKIESNPNSKINEFEFEFLKYKLNQPKTEIAPTITNQITLSKLRDNLGVTQTVFKYFGNQNYNVESFKQGYLFFSNYKNFNDPFDCNINLISFEKTNKRKRIKDKEEILKDNFTKLGICCFSRKVDSILMWSHYATNHTGFCLEFHSNKDLEGINPLDVNYVDNYLQAEYYKNQKDAIFHVIFTKAQQWKYEQELRSIRNNLSDDSSRKIAYRKKDIKALYLGVNCSDSLKKELLKIVNEVYQNRIEVFEGNLSNSNFEIVWNKLLI</sequence>
<dbReference type="InterPro" id="IPR021352">
    <property type="entry name" value="DUF2971"/>
</dbReference>
<proteinExistence type="predicted"/>
<protein>
    <recommendedName>
        <fullName evidence="3">DUF2971 domain-containing protein</fullName>
    </recommendedName>
</protein>
<dbReference type="Proteomes" id="UP001500367">
    <property type="component" value="Unassembled WGS sequence"/>
</dbReference>
<name>A0ABP7W1N5_9FLAO</name>
<organism evidence="1 2">
    <name type="scientific">Flavobacterium cheonanense</name>
    <dbReference type="NCBI Taxonomy" id="706183"/>
    <lineage>
        <taxon>Bacteria</taxon>
        <taxon>Pseudomonadati</taxon>
        <taxon>Bacteroidota</taxon>
        <taxon>Flavobacteriia</taxon>
        <taxon>Flavobacteriales</taxon>
        <taxon>Flavobacteriaceae</taxon>
        <taxon>Flavobacterium</taxon>
    </lineage>
</organism>
<reference evidence="2" key="1">
    <citation type="journal article" date="2019" name="Int. J. Syst. Evol. Microbiol.">
        <title>The Global Catalogue of Microorganisms (GCM) 10K type strain sequencing project: providing services to taxonomists for standard genome sequencing and annotation.</title>
        <authorList>
            <consortium name="The Broad Institute Genomics Platform"/>
            <consortium name="The Broad Institute Genome Sequencing Center for Infectious Disease"/>
            <person name="Wu L."/>
            <person name="Ma J."/>
        </authorList>
    </citation>
    <scope>NUCLEOTIDE SEQUENCE [LARGE SCALE GENOMIC DNA]</scope>
    <source>
        <strain evidence="2">JCM 17069</strain>
    </source>
</reference>
<evidence type="ECO:0000313" key="1">
    <source>
        <dbReference type="EMBL" id="GAA4079170.1"/>
    </source>
</evidence>
<keyword evidence="2" id="KW-1185">Reference proteome</keyword>
<comment type="caution">
    <text evidence="1">The sequence shown here is derived from an EMBL/GenBank/DDBJ whole genome shotgun (WGS) entry which is preliminary data.</text>
</comment>
<dbReference type="RefSeq" id="WP_344817152.1">
    <property type="nucleotide sequence ID" value="NZ_BAABCT010000009.1"/>
</dbReference>
<dbReference type="EMBL" id="BAABCT010000009">
    <property type="protein sequence ID" value="GAA4079170.1"/>
    <property type="molecule type" value="Genomic_DNA"/>
</dbReference>